<dbReference type="OrthoDB" id="5188656at2"/>
<dbReference type="eggNOG" id="COG1277">
    <property type="taxonomic scope" value="Bacteria"/>
</dbReference>
<keyword evidence="1" id="KW-0812">Transmembrane</keyword>
<dbReference type="Pfam" id="PF12730">
    <property type="entry name" value="ABC2_membrane_4"/>
    <property type="match status" value="1"/>
</dbReference>
<sequence length="254" mass="26269">MNDVIASEWLKVRSVRSTYWLLAAVAGALVLGTVVSVLMVADWDASAAAERERFASADMAVLVLPFLQFCVAVFGGLTVTSEYTTGSILSTLAAVPRRGRVLLGKVVVVGTATMLLALATTFLMLAVVSVVVGDRPSPIAPWESMSEGVGSALAAVAVLVVTAHVALCLGVAIRASAGTLVTMTVLLFVLPVAFTFLPEPWNLRLVSGTLPALPSQLAGSPGAVFSPGVAAVVLAAYVVLSSGIAYWVLTRRDA</sequence>
<dbReference type="HOGENOM" id="CLU_051674_1_1_11"/>
<evidence type="ECO:0000256" key="1">
    <source>
        <dbReference type="SAM" id="Phobius"/>
    </source>
</evidence>
<name>I0V4E2_9PSEU</name>
<keyword evidence="3" id="KW-1185">Reference proteome</keyword>
<reference evidence="2 3" key="1">
    <citation type="submission" date="2012-01" db="EMBL/GenBank/DDBJ databases">
        <title>Improved High-Quality Draft sequence of Saccharomonospora xinjiangensis XJ-54.</title>
        <authorList>
            <consortium name="US DOE Joint Genome Institute"/>
            <person name="Lucas S."/>
            <person name="Han J."/>
            <person name="Lapidus A."/>
            <person name="Cheng J.-F."/>
            <person name="Goodwin L."/>
            <person name="Pitluck S."/>
            <person name="Peters L."/>
            <person name="Mikhailova N."/>
            <person name="Teshima H."/>
            <person name="Detter J.C."/>
            <person name="Han C."/>
            <person name="Tapia R."/>
            <person name="Land M."/>
            <person name="Hauser L."/>
            <person name="Kyrpides N."/>
            <person name="Ivanova N."/>
            <person name="Pagani I."/>
            <person name="Brambilla E.-M."/>
            <person name="Klenk H.-P."/>
            <person name="Woyke T."/>
        </authorList>
    </citation>
    <scope>NUCLEOTIDE SEQUENCE [LARGE SCALE GENOMIC DNA]</scope>
    <source>
        <strain evidence="2 3">XJ-54</strain>
    </source>
</reference>
<feature type="transmembrane region" description="Helical" evidence="1">
    <location>
        <begin position="224"/>
        <end position="249"/>
    </location>
</feature>
<dbReference type="EMBL" id="JH636049">
    <property type="protein sequence ID" value="EID54995.1"/>
    <property type="molecule type" value="Genomic_DNA"/>
</dbReference>
<dbReference type="AlphaFoldDB" id="I0V4E2"/>
<feature type="transmembrane region" description="Helical" evidence="1">
    <location>
        <begin position="152"/>
        <end position="173"/>
    </location>
</feature>
<organism evidence="2 3">
    <name type="scientific">Saccharomonospora xinjiangensis XJ-54</name>
    <dbReference type="NCBI Taxonomy" id="882086"/>
    <lineage>
        <taxon>Bacteria</taxon>
        <taxon>Bacillati</taxon>
        <taxon>Actinomycetota</taxon>
        <taxon>Actinomycetes</taxon>
        <taxon>Pseudonocardiales</taxon>
        <taxon>Pseudonocardiaceae</taxon>
        <taxon>Saccharomonospora</taxon>
    </lineage>
</organism>
<feature type="transmembrane region" description="Helical" evidence="1">
    <location>
        <begin position="102"/>
        <end position="132"/>
    </location>
</feature>
<evidence type="ECO:0000313" key="2">
    <source>
        <dbReference type="EMBL" id="EID54995.1"/>
    </source>
</evidence>
<feature type="transmembrane region" description="Helical" evidence="1">
    <location>
        <begin position="61"/>
        <end position="81"/>
    </location>
</feature>
<feature type="transmembrane region" description="Helical" evidence="1">
    <location>
        <begin position="180"/>
        <end position="197"/>
    </location>
</feature>
<dbReference type="STRING" id="882086.SacxiDRAFT_2776"/>
<feature type="transmembrane region" description="Helical" evidence="1">
    <location>
        <begin position="20"/>
        <end position="41"/>
    </location>
</feature>
<evidence type="ECO:0008006" key="4">
    <source>
        <dbReference type="Google" id="ProtNLM"/>
    </source>
</evidence>
<dbReference type="RefSeq" id="WP_006239141.1">
    <property type="nucleotide sequence ID" value="NZ_JH636049.1"/>
</dbReference>
<protein>
    <recommendedName>
        <fullName evidence="4">ABC-2 family transporter protein</fullName>
    </recommendedName>
</protein>
<keyword evidence="1" id="KW-0472">Membrane</keyword>
<gene>
    <name evidence="2" type="ORF">SacxiDRAFT_2776</name>
</gene>
<proteinExistence type="predicted"/>
<evidence type="ECO:0000313" key="3">
    <source>
        <dbReference type="Proteomes" id="UP000004691"/>
    </source>
</evidence>
<accession>I0V4E2</accession>
<keyword evidence="1" id="KW-1133">Transmembrane helix</keyword>
<dbReference type="Proteomes" id="UP000004691">
    <property type="component" value="Unassembled WGS sequence"/>
</dbReference>